<evidence type="ECO:0000313" key="2">
    <source>
        <dbReference type="Proteomes" id="UP001172082"/>
    </source>
</evidence>
<sequence length="336" mass="38257">MKNLVYISVALLLWNCTEKLKQSENSNPDATVDRVAVPAVIWNKVDTVDVADFNGDLQAGKLTLDVGVYFPSNLDPGFNKVTLPRIIESIQAAKEIYAPTGVQINLLWVKTGKVDPRFFSIQANETPGVPKTEYVNMYEHMKRHPSELTEETKSAIESIIEPHPDNHRTMYLIVLQDVFFPFLEVAEGRNWMIKSVRTGGLSFPTYSYCNTIPAPYRGIITITNLSRPDRYRRTVAHEIGHKAINVSHEYNEINPENEVFAEGGLMVYGQGEEIPSGEKGRWHLERLHLSPFLYKLNDNGTKEWNPDYQEGGHYYDPIYGDKVVHFSGVPEIDKDW</sequence>
<evidence type="ECO:0000313" key="1">
    <source>
        <dbReference type="EMBL" id="MDN5204865.1"/>
    </source>
</evidence>
<organism evidence="1 2">
    <name type="scientific">Splendidivirga corallicola</name>
    <dbReference type="NCBI Taxonomy" id="3051826"/>
    <lineage>
        <taxon>Bacteria</taxon>
        <taxon>Pseudomonadati</taxon>
        <taxon>Bacteroidota</taxon>
        <taxon>Cytophagia</taxon>
        <taxon>Cytophagales</taxon>
        <taxon>Splendidivirgaceae</taxon>
        <taxon>Splendidivirga</taxon>
    </lineage>
</organism>
<comment type="caution">
    <text evidence="1">The sequence shown here is derived from an EMBL/GenBank/DDBJ whole genome shotgun (WGS) entry which is preliminary data.</text>
</comment>
<gene>
    <name evidence="1" type="ORF">QQ008_25970</name>
</gene>
<evidence type="ECO:0008006" key="3">
    <source>
        <dbReference type="Google" id="ProtNLM"/>
    </source>
</evidence>
<dbReference type="Proteomes" id="UP001172082">
    <property type="component" value="Unassembled WGS sequence"/>
</dbReference>
<proteinExistence type="predicted"/>
<name>A0ABT8KVS3_9BACT</name>
<accession>A0ABT8KVS3</accession>
<dbReference type="EMBL" id="JAUJEA010000013">
    <property type="protein sequence ID" value="MDN5204865.1"/>
    <property type="molecule type" value="Genomic_DNA"/>
</dbReference>
<dbReference type="RefSeq" id="WP_346754888.1">
    <property type="nucleotide sequence ID" value="NZ_JAUJEA010000013.1"/>
</dbReference>
<protein>
    <recommendedName>
        <fullName evidence="3">IrrE N-terminal-like domain-containing protein</fullName>
    </recommendedName>
</protein>
<reference evidence="1" key="1">
    <citation type="submission" date="2023-06" db="EMBL/GenBank/DDBJ databases">
        <title>Genomic of Parafulvivirga corallium.</title>
        <authorList>
            <person name="Wang G."/>
        </authorList>
    </citation>
    <scope>NUCLEOTIDE SEQUENCE</scope>
    <source>
        <strain evidence="1">BMA10</strain>
    </source>
</reference>
<keyword evidence="2" id="KW-1185">Reference proteome</keyword>